<feature type="domain" description="C2H2-type" evidence="12">
    <location>
        <begin position="209"/>
        <end position="237"/>
    </location>
</feature>
<evidence type="ECO:0000256" key="5">
    <source>
        <dbReference type="ARBA" id="ARBA00022771"/>
    </source>
</evidence>
<protein>
    <submittedName>
        <fullName evidence="14">Zinc finger protein 383-like isoform X1</fullName>
    </submittedName>
</protein>
<keyword evidence="4" id="KW-0677">Repeat</keyword>
<dbReference type="InParanoid" id="A0A6P8YJY7"/>
<evidence type="ECO:0000256" key="4">
    <source>
        <dbReference type="ARBA" id="ARBA00022737"/>
    </source>
</evidence>
<evidence type="ECO:0000313" key="13">
    <source>
        <dbReference type="Proteomes" id="UP000515158"/>
    </source>
</evidence>
<reference evidence="14" key="1">
    <citation type="submission" date="2025-08" db="UniProtKB">
        <authorList>
            <consortium name="RefSeq"/>
        </authorList>
    </citation>
    <scope>IDENTIFICATION</scope>
    <source>
        <tissue evidence="14">Total insect</tissue>
    </source>
</reference>
<dbReference type="GO" id="GO:0005634">
    <property type="term" value="C:nucleus"/>
    <property type="evidence" value="ECO:0007669"/>
    <property type="project" value="UniProtKB-SubCell"/>
</dbReference>
<evidence type="ECO:0000256" key="8">
    <source>
        <dbReference type="ARBA" id="ARBA00023125"/>
    </source>
</evidence>
<dbReference type="GO" id="GO:0000978">
    <property type="term" value="F:RNA polymerase II cis-regulatory region sequence-specific DNA binding"/>
    <property type="evidence" value="ECO:0007669"/>
    <property type="project" value="TreeGrafter"/>
</dbReference>
<evidence type="ECO:0000256" key="2">
    <source>
        <dbReference type="ARBA" id="ARBA00006991"/>
    </source>
</evidence>
<dbReference type="Gene3D" id="3.30.160.60">
    <property type="entry name" value="Classic Zinc Finger"/>
    <property type="match status" value="5"/>
</dbReference>
<dbReference type="KEGG" id="tpal:117642853"/>
<dbReference type="PANTHER" id="PTHR24393">
    <property type="entry name" value="ZINC FINGER PROTEIN"/>
    <property type="match status" value="1"/>
</dbReference>
<dbReference type="Pfam" id="PF00096">
    <property type="entry name" value="zf-C2H2"/>
    <property type="match status" value="5"/>
</dbReference>
<dbReference type="FunFam" id="3.30.160.60:FF:000446">
    <property type="entry name" value="Zinc finger protein"/>
    <property type="match status" value="1"/>
</dbReference>
<dbReference type="FunFam" id="3.30.160.60:FF:002343">
    <property type="entry name" value="Zinc finger protein 33A"/>
    <property type="match status" value="2"/>
</dbReference>
<comment type="subcellular location">
    <subcellularLocation>
        <location evidence="1">Nucleus</location>
    </subcellularLocation>
</comment>
<dbReference type="GO" id="GO:0001228">
    <property type="term" value="F:DNA-binding transcription activator activity, RNA polymerase II-specific"/>
    <property type="evidence" value="ECO:0007669"/>
    <property type="project" value="TreeGrafter"/>
</dbReference>
<feature type="domain" description="C2H2-type" evidence="12">
    <location>
        <begin position="153"/>
        <end position="180"/>
    </location>
</feature>
<dbReference type="PANTHER" id="PTHR24393:SF15">
    <property type="entry name" value="IP01243P-RELATED"/>
    <property type="match status" value="1"/>
</dbReference>
<evidence type="ECO:0000256" key="11">
    <source>
        <dbReference type="PROSITE-ProRule" id="PRU00042"/>
    </source>
</evidence>
<keyword evidence="6" id="KW-0862">Zinc</keyword>
<dbReference type="AlphaFoldDB" id="A0A6P8YJY7"/>
<keyword evidence="9" id="KW-0804">Transcription</keyword>
<dbReference type="InterPro" id="IPR036236">
    <property type="entry name" value="Znf_C2H2_sf"/>
</dbReference>
<keyword evidence="7" id="KW-0805">Transcription regulation</keyword>
<keyword evidence="8" id="KW-0238">DNA-binding</keyword>
<keyword evidence="10" id="KW-0539">Nucleus</keyword>
<dbReference type="FunFam" id="3.30.160.60:FF:000688">
    <property type="entry name" value="zinc finger protein 197 isoform X1"/>
    <property type="match status" value="1"/>
</dbReference>
<accession>A0A6P8YJY7</accession>
<dbReference type="GO" id="GO:0030674">
    <property type="term" value="F:protein-macromolecule adaptor activity"/>
    <property type="evidence" value="ECO:0007669"/>
    <property type="project" value="UniProtKB-ARBA"/>
</dbReference>
<dbReference type="PROSITE" id="PS50157">
    <property type="entry name" value="ZINC_FINGER_C2H2_2"/>
    <property type="match status" value="5"/>
</dbReference>
<dbReference type="RefSeq" id="XP_034237340.1">
    <property type="nucleotide sequence ID" value="XM_034381449.1"/>
</dbReference>
<keyword evidence="3" id="KW-0479">Metal-binding</keyword>
<evidence type="ECO:0000259" key="12">
    <source>
        <dbReference type="PROSITE" id="PS50157"/>
    </source>
</evidence>
<name>A0A6P8YJY7_THRPL</name>
<dbReference type="SUPFAM" id="SSF57667">
    <property type="entry name" value="beta-beta-alpha zinc fingers"/>
    <property type="match status" value="3"/>
</dbReference>
<dbReference type="Proteomes" id="UP000515158">
    <property type="component" value="Unplaced"/>
</dbReference>
<dbReference type="SMART" id="SM00355">
    <property type="entry name" value="ZnF_C2H2"/>
    <property type="match status" value="5"/>
</dbReference>
<feature type="domain" description="C2H2-type" evidence="12">
    <location>
        <begin position="181"/>
        <end position="208"/>
    </location>
</feature>
<evidence type="ECO:0000256" key="1">
    <source>
        <dbReference type="ARBA" id="ARBA00004123"/>
    </source>
</evidence>
<evidence type="ECO:0000256" key="3">
    <source>
        <dbReference type="ARBA" id="ARBA00022723"/>
    </source>
</evidence>
<dbReference type="FunFam" id="3.30.160.60:FF:001498">
    <property type="entry name" value="Zinc finger protein 404"/>
    <property type="match status" value="1"/>
</dbReference>
<comment type="similarity">
    <text evidence="2">Belongs to the krueppel C2H2-type zinc-finger protein family.</text>
</comment>
<organism evidence="14">
    <name type="scientific">Thrips palmi</name>
    <name type="common">Melon thrips</name>
    <dbReference type="NCBI Taxonomy" id="161013"/>
    <lineage>
        <taxon>Eukaryota</taxon>
        <taxon>Metazoa</taxon>
        <taxon>Ecdysozoa</taxon>
        <taxon>Arthropoda</taxon>
        <taxon>Hexapoda</taxon>
        <taxon>Insecta</taxon>
        <taxon>Pterygota</taxon>
        <taxon>Neoptera</taxon>
        <taxon>Paraneoptera</taxon>
        <taxon>Thysanoptera</taxon>
        <taxon>Terebrantia</taxon>
        <taxon>Thripoidea</taxon>
        <taxon>Thripidae</taxon>
        <taxon>Thrips</taxon>
    </lineage>
</organism>
<proteinExistence type="inferred from homology"/>
<feature type="domain" description="C2H2-type" evidence="12">
    <location>
        <begin position="97"/>
        <end position="124"/>
    </location>
</feature>
<gene>
    <name evidence="14" type="primary">LOC117642853</name>
</gene>
<dbReference type="GeneID" id="117642853"/>
<evidence type="ECO:0000256" key="7">
    <source>
        <dbReference type="ARBA" id="ARBA00023015"/>
    </source>
</evidence>
<dbReference type="GO" id="GO:0008270">
    <property type="term" value="F:zinc ion binding"/>
    <property type="evidence" value="ECO:0007669"/>
    <property type="project" value="UniProtKB-KW"/>
</dbReference>
<evidence type="ECO:0000256" key="6">
    <source>
        <dbReference type="ARBA" id="ARBA00022833"/>
    </source>
</evidence>
<dbReference type="OrthoDB" id="6077919at2759"/>
<keyword evidence="13" id="KW-1185">Reference proteome</keyword>
<evidence type="ECO:0000256" key="10">
    <source>
        <dbReference type="ARBA" id="ARBA00023242"/>
    </source>
</evidence>
<feature type="domain" description="C2H2-type" evidence="12">
    <location>
        <begin position="125"/>
        <end position="152"/>
    </location>
</feature>
<dbReference type="InterPro" id="IPR013087">
    <property type="entry name" value="Znf_C2H2_type"/>
</dbReference>
<dbReference type="PROSITE" id="PS00028">
    <property type="entry name" value="ZINC_FINGER_C2H2_1"/>
    <property type="match status" value="5"/>
</dbReference>
<sequence>MYADTHAVGLVVGHQTARGTVCFKRVTRVRLNKSPCGWTWTATLTRRPLQLFYHPQDLVTRILHLLQLYLRSYQRGSAMDFASSFVARQTSSRPRPWSCRICDKAFTHHHDLRNHHRTHTGEKPFQCPVCEMEFIQQTQLSSHLRTHTGDKPYKCVYCHKAFAHGSDLSKHVRIHTGEKPYKCKTCGTAFTQSVSLRNHSRIHSGEKPFVCNICCKAFRDASNLRAHGRAYHTQDKVIEVITVE</sequence>
<keyword evidence="5 11" id="KW-0863">Zinc-finger</keyword>
<evidence type="ECO:0000313" key="14">
    <source>
        <dbReference type="RefSeq" id="XP_034237340.1"/>
    </source>
</evidence>
<evidence type="ECO:0000256" key="9">
    <source>
        <dbReference type="ARBA" id="ARBA00023163"/>
    </source>
</evidence>